<dbReference type="AlphaFoldDB" id="A0A0M3T2F3"/>
<accession>A0A0M3T2F3</accession>
<protein>
    <recommendedName>
        <fullName evidence="4">Porin domain-containing protein</fullName>
    </recommendedName>
</protein>
<proteinExistence type="predicted"/>
<feature type="chain" id="PRO_5005789511" description="Porin domain-containing protein" evidence="1">
    <location>
        <begin position="25"/>
        <end position="278"/>
    </location>
</feature>
<dbReference type="EMBL" id="CP006911">
    <property type="protein sequence ID" value="ALE02751.1"/>
    <property type="molecule type" value="Genomic_DNA"/>
</dbReference>
<sequence>MENKMKKLIALFATTAVASGSAMGAIALSGTASVSYDDNGSAASATTYDADLVMTGTAGATTYTQSMDIDGGTTRTVGVTGSSLSTTIGPITVTADMYDEDDAATVSTTGGLIADSGDNRSVTVSLDAPIGDATIGLDDSGDVTVSGTFSGVTVSHTVQDGADTTTGSASIAGMDITLSNDAGATEWTIGTTVAGTAVTVGSDKSVSATFGVTGNTVVVSHTAERASASSTTSTKYATSQKDAYTTIAVSRDLTSGAALSATYNTFDSSLTLKASVAF</sequence>
<feature type="signal peptide" evidence="1">
    <location>
        <begin position="1"/>
        <end position="24"/>
    </location>
</feature>
<keyword evidence="3" id="KW-1185">Reference proteome</keyword>
<evidence type="ECO:0000313" key="3">
    <source>
        <dbReference type="Proteomes" id="UP000068905"/>
    </source>
</evidence>
<name>A0A0M3T2F3_9GAMM</name>
<evidence type="ECO:0000313" key="2">
    <source>
        <dbReference type="EMBL" id="ALE02751.1"/>
    </source>
</evidence>
<organism evidence="2 3">
    <name type="scientific">Candidatus Pseudothioglobus singularis PS1</name>
    <dbReference type="NCBI Taxonomy" id="1125411"/>
    <lineage>
        <taxon>Bacteria</taxon>
        <taxon>Pseudomonadati</taxon>
        <taxon>Pseudomonadota</taxon>
        <taxon>Gammaproteobacteria</taxon>
        <taxon>Candidatus Pseudothioglobaceae</taxon>
        <taxon>Candidatus Pseudothioglobus</taxon>
    </lineage>
</organism>
<dbReference type="KEGG" id="tsn:W908_06330"/>
<dbReference type="PATRIC" id="fig|1125411.7.peg.1251"/>
<gene>
    <name evidence="2" type="ORF">W908_06330</name>
</gene>
<keyword evidence="1" id="KW-0732">Signal</keyword>
<reference evidence="2 3" key="1">
    <citation type="journal article" date="2015" name="Genome Announc.">
        <title>Genome Sequence of 'Candidatus Thioglobus singularis' Strain PS1, a Mixotroph from the SUP05 Clade of Marine Gammaproteobacteria.</title>
        <authorList>
            <person name="Marshall K.T."/>
            <person name="Morris R.M."/>
        </authorList>
    </citation>
    <scope>NUCLEOTIDE SEQUENCE [LARGE SCALE GENOMIC DNA]</scope>
    <source>
        <strain evidence="2 3">PS1</strain>
    </source>
</reference>
<evidence type="ECO:0000256" key="1">
    <source>
        <dbReference type="SAM" id="SignalP"/>
    </source>
</evidence>
<evidence type="ECO:0008006" key="4">
    <source>
        <dbReference type="Google" id="ProtNLM"/>
    </source>
</evidence>
<dbReference type="Proteomes" id="UP000068905">
    <property type="component" value="Chromosome"/>
</dbReference>